<accession>A0A0V7ZL88</accession>
<evidence type="ECO:0000313" key="2">
    <source>
        <dbReference type="EMBL" id="KST65309.1"/>
    </source>
</evidence>
<proteinExistence type="predicted"/>
<protein>
    <submittedName>
        <fullName evidence="2">Uncharacterized protein</fullName>
    </submittedName>
</protein>
<feature type="region of interest" description="Disordered" evidence="1">
    <location>
        <begin position="15"/>
        <end position="34"/>
    </location>
</feature>
<evidence type="ECO:0000256" key="1">
    <source>
        <dbReference type="SAM" id="MobiDB-lite"/>
    </source>
</evidence>
<evidence type="ECO:0000313" key="3">
    <source>
        <dbReference type="Proteomes" id="UP000053372"/>
    </source>
</evidence>
<sequence>MVMALLVIPQLQVTAQTSPPPDPSSDYELSFSSEPVNISPLRPQDILPSQSGTASTQGQLLVAPSFNEVISRELPQLWRMRVPTEDVPDLVAQYTITTSNENGNPFLSVTLEPLDIREVSNDPNTSTSVVEGGVRLLFGDAFKTGNAGSYQGQISVCVKRNDSGCL</sequence>
<name>A0A0V7ZL88_9CYAN</name>
<gene>
    <name evidence="2" type="ORF">BC008_21160</name>
</gene>
<dbReference type="AlphaFoldDB" id="A0A0V7ZL88"/>
<reference evidence="2 3" key="1">
    <citation type="journal article" date="2015" name="Genome Announc.">
        <title>Draft Genome of the Euendolithic (true boring) Cyanobacterium Mastigocoleus testarum strain BC008.</title>
        <authorList>
            <person name="Guida B.S."/>
            <person name="Garcia-Pichel F."/>
        </authorList>
    </citation>
    <scope>NUCLEOTIDE SEQUENCE [LARGE SCALE GENOMIC DNA]</scope>
    <source>
        <strain evidence="2 3">BC008</strain>
    </source>
</reference>
<dbReference type="Proteomes" id="UP000053372">
    <property type="component" value="Unassembled WGS sequence"/>
</dbReference>
<comment type="caution">
    <text evidence="2">The sequence shown here is derived from an EMBL/GenBank/DDBJ whole genome shotgun (WGS) entry which is preliminary data.</text>
</comment>
<organism evidence="2 3">
    <name type="scientific">Mastigocoleus testarum BC008</name>
    <dbReference type="NCBI Taxonomy" id="371196"/>
    <lineage>
        <taxon>Bacteria</taxon>
        <taxon>Bacillati</taxon>
        <taxon>Cyanobacteriota</taxon>
        <taxon>Cyanophyceae</taxon>
        <taxon>Nostocales</taxon>
        <taxon>Hapalosiphonaceae</taxon>
        <taxon>Mastigocoleus</taxon>
    </lineage>
</organism>
<keyword evidence="3" id="KW-1185">Reference proteome</keyword>
<dbReference type="EMBL" id="LMTZ01000109">
    <property type="protein sequence ID" value="KST65309.1"/>
    <property type="molecule type" value="Genomic_DNA"/>
</dbReference>